<dbReference type="STRING" id="540747.SAMN04488031_12410"/>
<sequence length="645" mass="69826">MRRLFNILLYLLLAVFASGLAVSGVVYFLLRASVPDYDEDFRVAGIEGPVDILRDAAAIPHISADSAADAYFALGFVHAQDRLGQLLRARRAAQALLPLDQTIEVEPSTAQALDAYAAGVNAWLGLVSEGGRGRGSPDLLIADERMIAAWTPVDSLRLAQAFLKDLQPERRQSDLSGLSDLPIPSDRPLLPELFVTSPEVSLDAWALPGDRTATGAPILAADIRGPLSLPSEWYLADIQLPTGAAIGATMPGVPFIVVGRSERIAWAFRSVSLKALKEPVSPTAAKAGNFLMMLDRLARSADVNDAMDASMNLAPAGLEILAIDRETLARWPNREVETPLSFRDARLAALDERQPIFSVEGAIAVQRDTVSAAARALLPIVAKELWFVGSTGALEENRAGELRGDILDQLAQWNGDMDRFSPEPLVFWAWARALQKRILRDEFPSATNVWARPNPDVLFAVLSDRGGSAIWCDIRPSTRIETCQDQVRAALDDAIGWLVDRYGPDPSAWTWGEAHALNMGWAPIRSTGIISDLLSLEAPSSGDPDTLIATLFTSDNDRPFATSAGTNFQAVMSISEESGSYFIAPAGQSGHPLSRFYENLFPMWMQDKYLAMSTDLSLAQGGAAGTSRLSTVSVDGPAIQHDRSR</sequence>
<keyword evidence="2" id="KW-1133">Transmembrane helix</keyword>
<dbReference type="RefSeq" id="WP_057821558.1">
    <property type="nucleotide sequence ID" value="NZ_CP031600.1"/>
</dbReference>
<organism evidence="3 4">
    <name type="scientific">Roseovarius indicus</name>
    <dbReference type="NCBI Taxonomy" id="540747"/>
    <lineage>
        <taxon>Bacteria</taxon>
        <taxon>Pseudomonadati</taxon>
        <taxon>Pseudomonadota</taxon>
        <taxon>Alphaproteobacteria</taxon>
        <taxon>Rhodobacterales</taxon>
        <taxon>Roseobacteraceae</taxon>
        <taxon>Roseovarius</taxon>
    </lineage>
</organism>
<accession>A0A0T5NZ91</accession>
<evidence type="ECO:0000256" key="1">
    <source>
        <dbReference type="ARBA" id="ARBA00006586"/>
    </source>
</evidence>
<reference evidence="3 4" key="1">
    <citation type="submission" date="2015-04" db="EMBL/GenBank/DDBJ databases">
        <title>The draft genome sequence of Roseovarius indicus B108T.</title>
        <authorList>
            <person name="Li G."/>
            <person name="Lai Q."/>
            <person name="Shao Z."/>
            <person name="Yan P."/>
        </authorList>
    </citation>
    <scope>NUCLEOTIDE SEQUENCE [LARGE SCALE GENOMIC DNA]</scope>
    <source>
        <strain evidence="3 4">B108</strain>
    </source>
</reference>
<dbReference type="PATRIC" id="fig|540747.5.peg.4213"/>
<dbReference type="Gene3D" id="1.10.439.10">
    <property type="entry name" value="Penicillin Amidohydrolase, domain 1"/>
    <property type="match status" value="1"/>
</dbReference>
<dbReference type="InterPro" id="IPR002692">
    <property type="entry name" value="S45"/>
</dbReference>
<comment type="caution">
    <text evidence="3">The sequence shown here is derived from an EMBL/GenBank/DDBJ whole genome shotgun (WGS) entry which is preliminary data.</text>
</comment>
<name>A0A0T5NZ91_9RHOB</name>
<dbReference type="InterPro" id="IPR023343">
    <property type="entry name" value="Penicillin_amidase_dom1"/>
</dbReference>
<dbReference type="OrthoDB" id="9760084at2"/>
<dbReference type="GO" id="GO:0017000">
    <property type="term" value="P:antibiotic biosynthetic process"/>
    <property type="evidence" value="ECO:0007669"/>
    <property type="project" value="InterPro"/>
</dbReference>
<dbReference type="Pfam" id="PF01804">
    <property type="entry name" value="Penicil_amidase"/>
    <property type="match status" value="2"/>
</dbReference>
<keyword evidence="4" id="KW-1185">Reference proteome</keyword>
<comment type="similarity">
    <text evidence="1">Belongs to the peptidase S45 family.</text>
</comment>
<dbReference type="Proteomes" id="UP000051401">
    <property type="component" value="Unassembled WGS sequence"/>
</dbReference>
<feature type="transmembrane region" description="Helical" evidence="2">
    <location>
        <begin position="7"/>
        <end position="30"/>
    </location>
</feature>
<dbReference type="AlphaFoldDB" id="A0A0T5NZ91"/>
<evidence type="ECO:0000256" key="2">
    <source>
        <dbReference type="SAM" id="Phobius"/>
    </source>
</evidence>
<dbReference type="SUPFAM" id="SSF56235">
    <property type="entry name" value="N-terminal nucleophile aminohydrolases (Ntn hydrolases)"/>
    <property type="match status" value="1"/>
</dbReference>
<dbReference type="Gene3D" id="1.10.1400.10">
    <property type="match status" value="1"/>
</dbReference>
<gene>
    <name evidence="3" type="ORF">XM52_27205</name>
</gene>
<protein>
    <submittedName>
        <fullName evidence="3">Penicillin amidase</fullName>
    </submittedName>
</protein>
<dbReference type="InterPro" id="IPR043147">
    <property type="entry name" value="Penicillin_amidase_A-knob"/>
</dbReference>
<proteinExistence type="inferred from homology"/>
<dbReference type="InterPro" id="IPR029055">
    <property type="entry name" value="Ntn_hydrolases_N"/>
</dbReference>
<dbReference type="GO" id="GO:0016811">
    <property type="term" value="F:hydrolase activity, acting on carbon-nitrogen (but not peptide) bonds, in linear amides"/>
    <property type="evidence" value="ECO:0007669"/>
    <property type="project" value="InterPro"/>
</dbReference>
<dbReference type="Gene3D" id="3.60.20.10">
    <property type="entry name" value="Glutamine Phosphoribosylpyrophosphate, subunit 1, domain 1"/>
    <property type="match status" value="1"/>
</dbReference>
<keyword evidence="2" id="KW-0472">Membrane</keyword>
<evidence type="ECO:0000313" key="4">
    <source>
        <dbReference type="Proteomes" id="UP000051401"/>
    </source>
</evidence>
<dbReference type="EMBL" id="LAXI01000034">
    <property type="protein sequence ID" value="KRS14150.1"/>
    <property type="molecule type" value="Genomic_DNA"/>
</dbReference>
<evidence type="ECO:0000313" key="3">
    <source>
        <dbReference type="EMBL" id="KRS14150.1"/>
    </source>
</evidence>
<keyword evidence="2" id="KW-0812">Transmembrane</keyword>
<dbReference type="PANTHER" id="PTHR34218:SF4">
    <property type="entry name" value="ACYL-HOMOSERINE LACTONE ACYLASE QUIP"/>
    <property type="match status" value="1"/>
</dbReference>
<dbReference type="PANTHER" id="PTHR34218">
    <property type="entry name" value="PEPTIDASE S45 PENICILLIN AMIDASE"/>
    <property type="match status" value="1"/>
</dbReference>